<dbReference type="EMBL" id="JNAX01000014">
    <property type="protein sequence ID" value="KGG19999.1"/>
    <property type="molecule type" value="Genomic_DNA"/>
</dbReference>
<sequence>MINTVKNLNNMVLPFLTAIFFPDYGYQGIPWDLYLLHFFFFAIVIPFHVIIFAARSAQTVKPNGVKDWLKWESKATKDDLASMFPNDFPTA</sequence>
<comment type="caution">
    <text evidence="2">The sequence shown here is derived from an EMBL/GenBank/DDBJ whole genome shotgun (WGS) entry which is preliminary data.</text>
</comment>
<keyword evidence="1" id="KW-0812">Transmembrane</keyword>
<gene>
    <name evidence="2" type="ORF">EV03_1463</name>
</gene>
<keyword evidence="1" id="KW-1133">Transmembrane helix</keyword>
<proteinExistence type="predicted"/>
<evidence type="ECO:0000313" key="3">
    <source>
        <dbReference type="Proteomes" id="UP000030392"/>
    </source>
</evidence>
<protein>
    <submittedName>
        <fullName evidence="2">Uncharacterized protein</fullName>
    </submittedName>
</protein>
<feature type="transmembrane region" description="Helical" evidence="1">
    <location>
        <begin position="12"/>
        <end position="29"/>
    </location>
</feature>
<dbReference type="AlphaFoldDB" id="A0A0A2C5U5"/>
<keyword evidence="1" id="KW-0472">Membrane</keyword>
<evidence type="ECO:0000313" key="2">
    <source>
        <dbReference type="EMBL" id="KGG19999.1"/>
    </source>
</evidence>
<dbReference type="Proteomes" id="UP000030392">
    <property type="component" value="Unassembled WGS sequence"/>
</dbReference>
<feature type="transmembrane region" description="Helical" evidence="1">
    <location>
        <begin position="35"/>
        <end position="54"/>
    </location>
</feature>
<accession>A0A0A2C5U5</accession>
<organism evidence="2 3">
    <name type="scientific">Prochlorococcus marinus str. PAC1</name>
    <dbReference type="NCBI Taxonomy" id="59924"/>
    <lineage>
        <taxon>Bacteria</taxon>
        <taxon>Bacillati</taxon>
        <taxon>Cyanobacteriota</taxon>
        <taxon>Cyanophyceae</taxon>
        <taxon>Synechococcales</taxon>
        <taxon>Prochlorococcaceae</taxon>
        <taxon>Prochlorococcus</taxon>
    </lineage>
</organism>
<reference evidence="3" key="1">
    <citation type="journal article" date="2014" name="Sci. Data">
        <title>Genomes of diverse isolates of the marine cyanobacterium Prochlorococcus.</title>
        <authorList>
            <person name="Biller S."/>
            <person name="Berube P."/>
            <person name="Thompson J."/>
            <person name="Kelly L."/>
            <person name="Roggensack S."/>
            <person name="Awad L."/>
            <person name="Roache-Johnson K."/>
            <person name="Ding H."/>
            <person name="Giovannoni S.J."/>
            <person name="Moore L.R."/>
            <person name="Chisholm S.W."/>
        </authorList>
    </citation>
    <scope>NUCLEOTIDE SEQUENCE [LARGE SCALE GENOMIC DNA]</scope>
    <source>
        <strain evidence="3">PAC1</strain>
    </source>
</reference>
<evidence type="ECO:0000256" key="1">
    <source>
        <dbReference type="SAM" id="Phobius"/>
    </source>
</evidence>
<name>A0A0A2C5U5_PROMR</name>